<comment type="similarity">
    <text evidence="2 12">Belongs to the RNA methyltransferase RsmE family.</text>
</comment>
<evidence type="ECO:0000256" key="1">
    <source>
        <dbReference type="ARBA" id="ARBA00004496"/>
    </source>
</evidence>
<dbReference type="InterPro" id="IPR046886">
    <property type="entry name" value="RsmE_MTase_dom"/>
</dbReference>
<dbReference type="Proteomes" id="UP000198891">
    <property type="component" value="Unassembled WGS sequence"/>
</dbReference>
<comment type="subcellular location">
    <subcellularLocation>
        <location evidence="1 12">Cytoplasm</location>
    </subcellularLocation>
</comment>
<keyword evidence="16" id="KW-1185">Reference proteome</keyword>
<dbReference type="EC" id="2.1.1.193" evidence="3 12"/>
<comment type="function">
    <text evidence="10 12">Specifically methylates the N3 position of the uracil ring of uridine 1498 (m3U1498) in 16S rRNA. Acts on the fully assembled 30S ribosomal subunit.</text>
</comment>
<keyword evidence="9 12" id="KW-0949">S-adenosyl-L-methionine</keyword>
<evidence type="ECO:0000256" key="4">
    <source>
        <dbReference type="ARBA" id="ARBA00013673"/>
    </source>
</evidence>
<name>A0A1H3T297_9MICO</name>
<proteinExistence type="inferred from homology"/>
<dbReference type="EMBL" id="FNPZ01000004">
    <property type="protein sequence ID" value="SDZ44077.1"/>
    <property type="molecule type" value="Genomic_DNA"/>
</dbReference>
<keyword evidence="8 12" id="KW-0808">Transferase</keyword>
<dbReference type="NCBIfam" id="TIGR00046">
    <property type="entry name" value="RsmE family RNA methyltransferase"/>
    <property type="match status" value="1"/>
</dbReference>
<evidence type="ECO:0000256" key="2">
    <source>
        <dbReference type="ARBA" id="ARBA00005528"/>
    </source>
</evidence>
<sequence length="247" mass="25811">MSSLFLRDDLAAVPHGVGDVVRLAGDEARHAVTVNRMRVGEHTSIGDGQGLVVTGVVTRVEPRELELAVETAVMHPQPAPSLVLVQALAKGDRDELAVQTATELGVSAVVPWQAERSVSRWSGPKVAKGVERWSSIVREAAKQSIRPFVPVVSEPADLAGLRALAAANRMLVLEPTATDRLSEVSFTDGSDVPVLLVVGPEGGISPRELEALAAAGAQAVRLGPEVLRTSSAGPAALAVINAALGRW</sequence>
<dbReference type="NCBIfam" id="NF008693">
    <property type="entry name" value="PRK11713.2-3"/>
    <property type="match status" value="1"/>
</dbReference>
<evidence type="ECO:0000256" key="9">
    <source>
        <dbReference type="ARBA" id="ARBA00022691"/>
    </source>
</evidence>
<evidence type="ECO:0000256" key="10">
    <source>
        <dbReference type="ARBA" id="ARBA00025699"/>
    </source>
</evidence>
<evidence type="ECO:0000256" key="3">
    <source>
        <dbReference type="ARBA" id="ARBA00012328"/>
    </source>
</evidence>
<dbReference type="PANTHER" id="PTHR30027">
    <property type="entry name" value="RIBOSOMAL RNA SMALL SUBUNIT METHYLTRANSFERASE E"/>
    <property type="match status" value="1"/>
</dbReference>
<dbReference type="GO" id="GO:0070475">
    <property type="term" value="P:rRNA base methylation"/>
    <property type="evidence" value="ECO:0007669"/>
    <property type="project" value="TreeGrafter"/>
</dbReference>
<dbReference type="InterPro" id="IPR046887">
    <property type="entry name" value="RsmE_PUA-like"/>
</dbReference>
<organism evidence="15 16">
    <name type="scientific">Herbiconiux ginsengi</name>
    <dbReference type="NCBI Taxonomy" id="381665"/>
    <lineage>
        <taxon>Bacteria</taxon>
        <taxon>Bacillati</taxon>
        <taxon>Actinomycetota</taxon>
        <taxon>Actinomycetes</taxon>
        <taxon>Micrococcales</taxon>
        <taxon>Microbacteriaceae</taxon>
        <taxon>Herbiconiux</taxon>
    </lineage>
</organism>
<accession>A0A1H3T297</accession>
<dbReference type="PANTHER" id="PTHR30027:SF3">
    <property type="entry name" value="16S RRNA (URACIL(1498)-N(3))-METHYLTRANSFERASE"/>
    <property type="match status" value="1"/>
</dbReference>
<dbReference type="AlphaFoldDB" id="A0A1H3T297"/>
<evidence type="ECO:0000256" key="6">
    <source>
        <dbReference type="ARBA" id="ARBA00022552"/>
    </source>
</evidence>
<dbReference type="CDD" id="cd18084">
    <property type="entry name" value="RsmE-like"/>
    <property type="match status" value="1"/>
</dbReference>
<dbReference type="GO" id="GO:0005737">
    <property type="term" value="C:cytoplasm"/>
    <property type="evidence" value="ECO:0007669"/>
    <property type="project" value="UniProtKB-SubCell"/>
</dbReference>
<keyword evidence="5 12" id="KW-0963">Cytoplasm</keyword>
<dbReference type="RefSeq" id="WP_092556916.1">
    <property type="nucleotide sequence ID" value="NZ_FNPZ01000004.1"/>
</dbReference>
<evidence type="ECO:0000256" key="5">
    <source>
        <dbReference type="ARBA" id="ARBA00022490"/>
    </source>
</evidence>
<gene>
    <name evidence="15" type="ORF">SAMN05216554_3902</name>
</gene>
<evidence type="ECO:0000256" key="11">
    <source>
        <dbReference type="ARBA" id="ARBA00047944"/>
    </source>
</evidence>
<evidence type="ECO:0000256" key="8">
    <source>
        <dbReference type="ARBA" id="ARBA00022679"/>
    </source>
</evidence>
<feature type="domain" description="Ribosomal RNA small subunit methyltransferase E methyltransferase" evidence="13">
    <location>
        <begin position="80"/>
        <end position="240"/>
    </location>
</feature>
<evidence type="ECO:0000256" key="7">
    <source>
        <dbReference type="ARBA" id="ARBA00022603"/>
    </source>
</evidence>
<dbReference type="Pfam" id="PF20260">
    <property type="entry name" value="PUA_4"/>
    <property type="match status" value="1"/>
</dbReference>
<keyword evidence="7 12" id="KW-0489">Methyltransferase</keyword>
<dbReference type="Gene3D" id="2.40.240.20">
    <property type="entry name" value="Hypothetical PUA domain-like, domain 1"/>
    <property type="match status" value="1"/>
</dbReference>
<reference evidence="15 16" key="1">
    <citation type="submission" date="2016-10" db="EMBL/GenBank/DDBJ databases">
        <authorList>
            <person name="de Groot N.N."/>
        </authorList>
    </citation>
    <scope>NUCLEOTIDE SEQUENCE [LARGE SCALE GENOMIC DNA]</scope>
    <source>
        <strain evidence="15 16">CGMCC 4.3491</strain>
    </source>
</reference>
<evidence type="ECO:0000256" key="12">
    <source>
        <dbReference type="PIRNR" id="PIRNR015601"/>
    </source>
</evidence>
<feature type="domain" description="Ribosomal RNA small subunit methyltransferase E PUA-like" evidence="14">
    <location>
        <begin position="23"/>
        <end position="69"/>
    </location>
</feature>
<dbReference type="SUPFAM" id="SSF88697">
    <property type="entry name" value="PUA domain-like"/>
    <property type="match status" value="1"/>
</dbReference>
<dbReference type="InterPro" id="IPR015947">
    <property type="entry name" value="PUA-like_sf"/>
</dbReference>
<evidence type="ECO:0000313" key="16">
    <source>
        <dbReference type="Proteomes" id="UP000198891"/>
    </source>
</evidence>
<evidence type="ECO:0000259" key="14">
    <source>
        <dbReference type="Pfam" id="PF20260"/>
    </source>
</evidence>
<dbReference type="Pfam" id="PF04452">
    <property type="entry name" value="Methyltrans_RNA"/>
    <property type="match status" value="1"/>
</dbReference>
<dbReference type="STRING" id="381665.SAMN05216554_3902"/>
<dbReference type="PIRSF" id="PIRSF015601">
    <property type="entry name" value="MTase_slr0722"/>
    <property type="match status" value="1"/>
</dbReference>
<evidence type="ECO:0000313" key="15">
    <source>
        <dbReference type="EMBL" id="SDZ44077.1"/>
    </source>
</evidence>
<dbReference type="InterPro" id="IPR029026">
    <property type="entry name" value="tRNA_m1G_MTases_N"/>
</dbReference>
<dbReference type="OrthoDB" id="9808126at2"/>
<dbReference type="Gene3D" id="3.40.1280.10">
    <property type="match status" value="1"/>
</dbReference>
<protein>
    <recommendedName>
        <fullName evidence="4 12">Ribosomal RNA small subunit methyltransferase E</fullName>
        <ecNumber evidence="3 12">2.1.1.193</ecNumber>
    </recommendedName>
</protein>
<keyword evidence="6 12" id="KW-0698">rRNA processing</keyword>
<comment type="catalytic activity">
    <reaction evidence="11 12">
        <text>uridine(1498) in 16S rRNA + S-adenosyl-L-methionine = N(3)-methyluridine(1498) in 16S rRNA + S-adenosyl-L-homocysteine + H(+)</text>
        <dbReference type="Rhea" id="RHEA:42920"/>
        <dbReference type="Rhea" id="RHEA-COMP:10283"/>
        <dbReference type="Rhea" id="RHEA-COMP:10284"/>
        <dbReference type="ChEBI" id="CHEBI:15378"/>
        <dbReference type="ChEBI" id="CHEBI:57856"/>
        <dbReference type="ChEBI" id="CHEBI:59789"/>
        <dbReference type="ChEBI" id="CHEBI:65315"/>
        <dbReference type="ChEBI" id="CHEBI:74502"/>
        <dbReference type="EC" id="2.1.1.193"/>
    </reaction>
</comment>
<dbReference type="InterPro" id="IPR006700">
    <property type="entry name" value="RsmE"/>
</dbReference>
<dbReference type="GO" id="GO:0070042">
    <property type="term" value="F:rRNA (uridine-N3-)-methyltransferase activity"/>
    <property type="evidence" value="ECO:0007669"/>
    <property type="project" value="TreeGrafter"/>
</dbReference>
<dbReference type="InterPro" id="IPR029028">
    <property type="entry name" value="Alpha/beta_knot_MTases"/>
</dbReference>
<evidence type="ECO:0000259" key="13">
    <source>
        <dbReference type="Pfam" id="PF04452"/>
    </source>
</evidence>
<dbReference type="SUPFAM" id="SSF75217">
    <property type="entry name" value="alpha/beta knot"/>
    <property type="match status" value="1"/>
</dbReference>